<dbReference type="SUPFAM" id="SSF48452">
    <property type="entry name" value="TPR-like"/>
    <property type="match status" value="1"/>
</dbReference>
<dbReference type="Pfam" id="PF09346">
    <property type="entry name" value="SMI1_KNR4"/>
    <property type="match status" value="1"/>
</dbReference>
<dbReference type="InterPro" id="IPR019734">
    <property type="entry name" value="TPR_rpt"/>
</dbReference>
<dbReference type="EMBL" id="JAFLNM010000005">
    <property type="protein sequence ID" value="MBO0343409.1"/>
    <property type="molecule type" value="Genomic_DNA"/>
</dbReference>
<dbReference type="SUPFAM" id="SSF160631">
    <property type="entry name" value="SMI1/KNR4-like"/>
    <property type="match status" value="1"/>
</dbReference>
<evidence type="ECO:0000259" key="2">
    <source>
        <dbReference type="SMART" id="SM00860"/>
    </source>
</evidence>
<dbReference type="PROSITE" id="PS50005">
    <property type="entry name" value="TPR"/>
    <property type="match status" value="1"/>
</dbReference>
<dbReference type="Gene3D" id="1.25.40.10">
    <property type="entry name" value="Tetratricopeptide repeat domain"/>
    <property type="match status" value="2"/>
</dbReference>
<reference evidence="3 4" key="1">
    <citation type="submission" date="2021-03" db="EMBL/GenBank/DDBJ databases">
        <title>Muricauda lutimaris sp. nov. and Muricauda ruestringensis sp. nov, two marine members of the Flavobacteriaceae isolated from deep sea sediments of Western Pacific.</title>
        <authorList>
            <person name="Zhao S."/>
            <person name="Liu R."/>
        </authorList>
    </citation>
    <scope>NUCLEOTIDE SEQUENCE [LARGE SCALE GENOMIC DNA]</scope>
    <source>
        <strain evidence="3 4">BC31-3-A3</strain>
    </source>
</reference>
<dbReference type="InterPro" id="IPR011990">
    <property type="entry name" value="TPR-like_helical_dom_sf"/>
</dbReference>
<protein>
    <submittedName>
        <fullName evidence="3">SMI1/KNR4 family protein</fullName>
    </submittedName>
</protein>
<feature type="repeat" description="TPR" evidence="1">
    <location>
        <begin position="288"/>
        <end position="321"/>
    </location>
</feature>
<dbReference type="SMART" id="SM00860">
    <property type="entry name" value="SMI1_KNR4"/>
    <property type="match status" value="1"/>
</dbReference>
<evidence type="ECO:0000313" key="4">
    <source>
        <dbReference type="Proteomes" id="UP000664807"/>
    </source>
</evidence>
<dbReference type="Proteomes" id="UP000664807">
    <property type="component" value="Unassembled WGS sequence"/>
</dbReference>
<sequence length="544" mass="63290">MNRIKKKLEQLWDLDHKFLNESEHFKKHQYIPFSEANITLFEEKHQIKLPATYRDFLLQVCNGGVGPGNGILPLDIKQEFPKLHLPWIDPSEYNDLCLFDPTKDNYDTYDDKINKARLKDNEKVDDLIQGTDNGQLPIADDGCGIYYFLVVKGANKGEIWLNRLVTDGGFEWVANSFGAWFEHWLDQSILSAHKNNQALQELYGDEKISSFLPENVEALRDRVFTSNHLKDKNPVKNLLKRILEQNPSQEIVEQSIDYLLYDEHYKNVQIALRFLTQSLANLDEAGRKKNLYQQGNLFFESGNFQRALHCFQSALALEGPVYHRDELEEPYLRLICQCHLKSKNQKAALETMGMVDEAVLLLEEIHHKYNDHVMAVEWGEIIIDANKFKEDEEFEDYLQDIYLVLIYANAALKNNVKAHEHLDKLIELKANPNTIPYENIVENLINVHNYGLAIWCLEKYSGLLRSIQNMEWLHYAKGQCFLGLEKLQEARDCFEKSYELKHWVAPYAQLIGINKKLGELKAAEQIKNEVLALNPKYLENINYL</sequence>
<dbReference type="SUPFAM" id="SSF81901">
    <property type="entry name" value="HCP-like"/>
    <property type="match status" value="1"/>
</dbReference>
<proteinExistence type="predicted"/>
<evidence type="ECO:0000256" key="1">
    <source>
        <dbReference type="PROSITE-ProRule" id="PRU00339"/>
    </source>
</evidence>
<keyword evidence="1" id="KW-0802">TPR repeat</keyword>
<organism evidence="3 4">
    <name type="scientific">Flagellimonas profundi</name>
    <dbReference type="NCBI Taxonomy" id="2915620"/>
    <lineage>
        <taxon>Bacteria</taxon>
        <taxon>Pseudomonadati</taxon>
        <taxon>Bacteroidota</taxon>
        <taxon>Flavobacteriia</taxon>
        <taxon>Flavobacteriales</taxon>
        <taxon>Flavobacteriaceae</taxon>
        <taxon>Flagellimonas</taxon>
    </lineage>
</organism>
<dbReference type="InterPro" id="IPR018958">
    <property type="entry name" value="Knr4/Smi1-like_dom"/>
</dbReference>
<dbReference type="Gene3D" id="3.40.1580.10">
    <property type="entry name" value="SMI1/KNR4-like"/>
    <property type="match status" value="1"/>
</dbReference>
<feature type="domain" description="Knr4/Smi1-like" evidence="2">
    <location>
        <begin position="32"/>
        <end position="187"/>
    </location>
</feature>
<evidence type="ECO:0000313" key="3">
    <source>
        <dbReference type="EMBL" id="MBO0343409.1"/>
    </source>
</evidence>
<name>A0ABS3FJT2_9FLAO</name>
<gene>
    <name evidence="3" type="ORF">J0654_17260</name>
</gene>
<keyword evidence="4" id="KW-1185">Reference proteome</keyword>
<accession>A0ABS3FJT2</accession>
<dbReference type="RefSeq" id="WP_207030360.1">
    <property type="nucleotide sequence ID" value="NZ_JAFLNM010000005.1"/>
</dbReference>
<dbReference type="InterPro" id="IPR037883">
    <property type="entry name" value="Knr4/Smi1-like_sf"/>
</dbReference>
<comment type="caution">
    <text evidence="3">The sequence shown here is derived from an EMBL/GenBank/DDBJ whole genome shotgun (WGS) entry which is preliminary data.</text>
</comment>